<dbReference type="EMBL" id="CP157676">
    <property type="protein sequence ID" value="XBP72473.1"/>
    <property type="molecule type" value="Genomic_DNA"/>
</dbReference>
<dbReference type="SUPFAM" id="SSF46689">
    <property type="entry name" value="Homeodomain-like"/>
    <property type="match status" value="1"/>
</dbReference>
<sequence length="137" mass="14485">METPRNPLKATKRRHSAAFKRKLVKLTEEAGASVAAIALAHGINANLLFKWRRAQAGRPARRKPAAQAVLLPVTLDPLPPASAIIELPAPAPAPTPTARAPAVGIIEIDFGGARVRLRGSVDPDSVRCVLQALRDAG</sequence>
<reference evidence="1" key="1">
    <citation type="submission" date="2024-05" db="EMBL/GenBank/DDBJ databases">
        <authorList>
            <person name="Bunk B."/>
            <person name="Swiderski J."/>
            <person name="Sproer C."/>
            <person name="Thiel V."/>
        </authorList>
    </citation>
    <scope>NUCLEOTIDE SEQUENCE</scope>
    <source>
        <strain evidence="1">DSM 17735</strain>
        <plasmid evidence="1">p1</plasmid>
    </source>
</reference>
<geneLocation type="plasmid" evidence="1">
    <name>p1</name>
</geneLocation>
<evidence type="ECO:0000313" key="1">
    <source>
        <dbReference type="EMBL" id="XBP72473.1"/>
    </source>
</evidence>
<dbReference type="NCBIfam" id="NF047595">
    <property type="entry name" value="IS66_ISRel24_TnpA"/>
    <property type="match status" value="1"/>
</dbReference>
<dbReference type="RefSeq" id="WP_349282075.1">
    <property type="nucleotide sequence ID" value="NZ_CBCSCU010000051.1"/>
</dbReference>
<name>A0AAU7LZU1_9BURK</name>
<protein>
    <submittedName>
        <fullName evidence="1">Transposase</fullName>
    </submittedName>
</protein>
<dbReference type="GO" id="GO:0003677">
    <property type="term" value="F:DNA binding"/>
    <property type="evidence" value="ECO:0007669"/>
    <property type="project" value="InterPro"/>
</dbReference>
<dbReference type="AlphaFoldDB" id="A0AAU7LZU1"/>
<dbReference type="Pfam" id="PF01527">
    <property type="entry name" value="HTH_Tnp_1"/>
    <property type="match status" value="1"/>
</dbReference>
<keyword evidence="1" id="KW-0614">Plasmid</keyword>
<accession>A0AAU7LZU1</accession>
<dbReference type="InterPro" id="IPR002514">
    <property type="entry name" value="Transposase_8"/>
</dbReference>
<dbReference type="InterPro" id="IPR009057">
    <property type="entry name" value="Homeodomain-like_sf"/>
</dbReference>
<dbReference type="GO" id="GO:0006313">
    <property type="term" value="P:DNA transposition"/>
    <property type="evidence" value="ECO:0007669"/>
    <property type="project" value="InterPro"/>
</dbReference>
<dbReference type="GO" id="GO:0004803">
    <property type="term" value="F:transposase activity"/>
    <property type="evidence" value="ECO:0007669"/>
    <property type="project" value="InterPro"/>
</dbReference>
<organism evidence="1">
    <name type="scientific">Polaromonas hydrogenivorans</name>
    <dbReference type="NCBI Taxonomy" id="335476"/>
    <lineage>
        <taxon>Bacteria</taxon>
        <taxon>Pseudomonadati</taxon>
        <taxon>Pseudomonadota</taxon>
        <taxon>Betaproteobacteria</taxon>
        <taxon>Burkholderiales</taxon>
        <taxon>Comamonadaceae</taxon>
        <taxon>Polaromonas</taxon>
    </lineage>
</organism>
<proteinExistence type="predicted"/>
<gene>
    <name evidence="1" type="ORF">ABLV49_22395</name>
</gene>